<accession>A0AAV8XXX0</accession>
<comment type="caution">
    <text evidence="7">The sequence shown here is derived from an EMBL/GenBank/DDBJ whole genome shotgun (WGS) entry which is preliminary data.</text>
</comment>
<keyword evidence="3" id="KW-0964">Secreted</keyword>
<feature type="domain" description="Lipase" evidence="6">
    <location>
        <begin position="49"/>
        <end position="341"/>
    </location>
</feature>
<evidence type="ECO:0000256" key="2">
    <source>
        <dbReference type="ARBA" id="ARBA00010701"/>
    </source>
</evidence>
<dbReference type="CDD" id="cd00707">
    <property type="entry name" value="Pancreat_lipase_like"/>
    <property type="match status" value="1"/>
</dbReference>
<dbReference type="AlphaFoldDB" id="A0AAV8XXX0"/>
<reference evidence="7" key="1">
    <citation type="journal article" date="2023" name="Insect Mol. Biol.">
        <title>Genome sequencing provides insights into the evolution of gene families encoding plant cell wall-degrading enzymes in longhorned beetles.</title>
        <authorList>
            <person name="Shin N.R."/>
            <person name="Okamura Y."/>
            <person name="Kirsch R."/>
            <person name="Pauchet Y."/>
        </authorList>
    </citation>
    <scope>NUCLEOTIDE SEQUENCE</scope>
    <source>
        <strain evidence="7">AMC_N1</strain>
    </source>
</reference>
<dbReference type="GO" id="GO:0016042">
    <property type="term" value="P:lipid catabolic process"/>
    <property type="evidence" value="ECO:0007669"/>
    <property type="project" value="TreeGrafter"/>
</dbReference>
<dbReference type="PANTHER" id="PTHR11610:SF190">
    <property type="entry name" value="VITELLOGENIN-3-LIKE PROTEIN"/>
    <property type="match status" value="1"/>
</dbReference>
<dbReference type="GO" id="GO:0016298">
    <property type="term" value="F:lipase activity"/>
    <property type="evidence" value="ECO:0007669"/>
    <property type="project" value="InterPro"/>
</dbReference>
<dbReference type="PANTHER" id="PTHR11610">
    <property type="entry name" value="LIPASE"/>
    <property type="match status" value="1"/>
</dbReference>
<dbReference type="Pfam" id="PF00151">
    <property type="entry name" value="Lipase"/>
    <property type="match status" value="1"/>
</dbReference>
<dbReference type="InterPro" id="IPR029058">
    <property type="entry name" value="AB_hydrolase_fold"/>
</dbReference>
<evidence type="ECO:0000256" key="4">
    <source>
        <dbReference type="RuleBase" id="RU004262"/>
    </source>
</evidence>
<keyword evidence="8" id="KW-1185">Reference proteome</keyword>
<dbReference type="InterPro" id="IPR013818">
    <property type="entry name" value="Lipase"/>
</dbReference>
<evidence type="ECO:0000313" key="7">
    <source>
        <dbReference type="EMBL" id="KAJ8943952.1"/>
    </source>
</evidence>
<dbReference type="GO" id="GO:0005615">
    <property type="term" value="C:extracellular space"/>
    <property type="evidence" value="ECO:0007669"/>
    <property type="project" value="TreeGrafter"/>
</dbReference>
<sequence length="345" mass="38191">MFKIRVVTILLLMFFNIFCEATASLSESEENKLDHEDPQSNFFLWQDDNGNIREENLTKKPESFTAQTSDVNLYFYSKSNPNEPVVLNVLDVNKVIKTKFNSSKECLFIVHGWLNNYSSPVNVMIKGAVLEKYDVNVFVVDWSAISKNGYIECVANIERIGKFIGHFINNLSKKYNYPLSKIKMVGHSLGAHIAGVAGKTTNGQLKYIIGLDPAGPLFTIVITKNRLNKGDARYVEVIHTTASLSFHSPIGNGDYYPNGGVLQPGCVLSHDRSLSCSHSRAYELYAESVSVGSFVSTRCGLDATYELGLCANNDKSQMGGFVFADKPDGKFYLKTSGTPPFALGN</sequence>
<organism evidence="7 8">
    <name type="scientific">Aromia moschata</name>
    <dbReference type="NCBI Taxonomy" id="1265417"/>
    <lineage>
        <taxon>Eukaryota</taxon>
        <taxon>Metazoa</taxon>
        <taxon>Ecdysozoa</taxon>
        <taxon>Arthropoda</taxon>
        <taxon>Hexapoda</taxon>
        <taxon>Insecta</taxon>
        <taxon>Pterygota</taxon>
        <taxon>Neoptera</taxon>
        <taxon>Endopterygota</taxon>
        <taxon>Coleoptera</taxon>
        <taxon>Polyphaga</taxon>
        <taxon>Cucujiformia</taxon>
        <taxon>Chrysomeloidea</taxon>
        <taxon>Cerambycidae</taxon>
        <taxon>Cerambycinae</taxon>
        <taxon>Callichromatini</taxon>
        <taxon>Aromia</taxon>
    </lineage>
</organism>
<evidence type="ECO:0000256" key="3">
    <source>
        <dbReference type="ARBA" id="ARBA00022525"/>
    </source>
</evidence>
<feature type="signal peptide" evidence="5">
    <location>
        <begin position="1"/>
        <end position="21"/>
    </location>
</feature>
<feature type="chain" id="PRO_5043754023" description="Lipase domain-containing protein" evidence="5">
    <location>
        <begin position="22"/>
        <end position="345"/>
    </location>
</feature>
<proteinExistence type="inferred from homology"/>
<dbReference type="Gene3D" id="3.40.50.1820">
    <property type="entry name" value="alpha/beta hydrolase"/>
    <property type="match status" value="1"/>
</dbReference>
<evidence type="ECO:0000313" key="8">
    <source>
        <dbReference type="Proteomes" id="UP001162162"/>
    </source>
</evidence>
<dbReference type="Proteomes" id="UP001162162">
    <property type="component" value="Unassembled WGS sequence"/>
</dbReference>
<keyword evidence="5" id="KW-0732">Signal</keyword>
<evidence type="ECO:0000256" key="5">
    <source>
        <dbReference type="SAM" id="SignalP"/>
    </source>
</evidence>
<dbReference type="EMBL" id="JAPWTK010000271">
    <property type="protein sequence ID" value="KAJ8943952.1"/>
    <property type="molecule type" value="Genomic_DNA"/>
</dbReference>
<evidence type="ECO:0000259" key="6">
    <source>
        <dbReference type="Pfam" id="PF00151"/>
    </source>
</evidence>
<dbReference type="InterPro" id="IPR000734">
    <property type="entry name" value="TAG_lipase"/>
</dbReference>
<dbReference type="SUPFAM" id="SSF53474">
    <property type="entry name" value="alpha/beta-Hydrolases"/>
    <property type="match status" value="1"/>
</dbReference>
<evidence type="ECO:0000256" key="1">
    <source>
        <dbReference type="ARBA" id="ARBA00004613"/>
    </source>
</evidence>
<gene>
    <name evidence="7" type="ORF">NQ318_013532</name>
</gene>
<protein>
    <recommendedName>
        <fullName evidence="6">Lipase domain-containing protein</fullName>
    </recommendedName>
</protein>
<comment type="similarity">
    <text evidence="2 4">Belongs to the AB hydrolase superfamily. Lipase family.</text>
</comment>
<comment type="subcellular location">
    <subcellularLocation>
        <location evidence="1">Secreted</location>
    </subcellularLocation>
</comment>
<name>A0AAV8XXX0_9CUCU</name>
<dbReference type="PRINTS" id="PR00821">
    <property type="entry name" value="TAGLIPASE"/>
</dbReference>
<dbReference type="InterPro" id="IPR033906">
    <property type="entry name" value="Lipase_N"/>
</dbReference>